<dbReference type="Ensembl" id="ENSSPAT00000018592.1">
    <property type="protein sequence ID" value="ENSSPAP00000018314.1"/>
    <property type="gene ID" value="ENSSPAG00000013825.1"/>
</dbReference>
<dbReference type="PANTHER" id="PTHR13333:SF7">
    <property type="entry name" value="M-AAA PROTEASE-INTERACTING PROTEIN 1, MITOCHONDRIAL"/>
    <property type="match status" value="1"/>
</dbReference>
<evidence type="ECO:0000313" key="2">
    <source>
        <dbReference type="Ensembl" id="ENSSPAP00000018314.1"/>
    </source>
</evidence>
<evidence type="ECO:0000313" key="3">
    <source>
        <dbReference type="Proteomes" id="UP000694891"/>
    </source>
</evidence>
<feature type="region of interest" description="Disordered" evidence="1">
    <location>
        <begin position="70"/>
        <end position="94"/>
    </location>
</feature>
<accession>A0A3B5AKM2</accession>
<sequence>MQRISSLAACRELAGLAACAAGRGAWNSGPSCCKHPALHRHRAGVSARPFATEPGRRLCRRRFVFAGDKQRPFSSQSGEDGPPGSSGRQPPVSVVGTPDPLTWIRCKCIMCLVQLYFELDMNSEEFEKGVKQALVYVSSKMSIGRYHELVGIVSNEMVEYVETKCKPMTRAQRKQLAVNMEDILFVHPEDISVVFDQYGRKFCSVAMRFWLLSSHEGPDDPEATKIFRVTADEDAGPKKKLATAVYEFHSELTRGVSPDWRVTIVWHWHWTLVQ</sequence>
<keyword evidence="3" id="KW-1185">Reference proteome</keyword>
<gene>
    <name evidence="4" type="primary">LOC103357955</name>
</gene>
<name>A0A3B5AKM2_9TELE</name>
<dbReference type="OrthoDB" id="7249367at2759"/>
<dbReference type="GO" id="GO:0005743">
    <property type="term" value="C:mitochondrial inner membrane"/>
    <property type="evidence" value="ECO:0007669"/>
    <property type="project" value="TreeGrafter"/>
</dbReference>
<evidence type="ECO:0000313" key="4">
    <source>
        <dbReference type="RefSeq" id="XP_008280949.1"/>
    </source>
</evidence>
<dbReference type="GO" id="GO:0032979">
    <property type="term" value="P:protein insertion into mitochondrial inner membrane from matrix"/>
    <property type="evidence" value="ECO:0007669"/>
    <property type="project" value="TreeGrafter"/>
</dbReference>
<reference evidence="4" key="2">
    <citation type="submission" date="2025-04" db="UniProtKB">
        <authorList>
            <consortium name="RefSeq"/>
        </authorList>
    </citation>
    <scope>IDENTIFICATION</scope>
</reference>
<dbReference type="GeneTree" id="ENSGT00390000004145"/>
<dbReference type="GeneID" id="103357955"/>
<protein>
    <submittedName>
        <fullName evidence="4">Uncharacterized protein C2orf47 homolog, mitochondrial-like</fullName>
    </submittedName>
</protein>
<dbReference type="STRING" id="144197.ENSSPAP00000018314"/>
<dbReference type="GO" id="GO:0043022">
    <property type="term" value="F:ribosome binding"/>
    <property type="evidence" value="ECO:0007669"/>
    <property type="project" value="TreeGrafter"/>
</dbReference>
<reference evidence="2" key="1">
    <citation type="submission" date="2023-09" db="UniProtKB">
        <authorList>
            <consortium name="Ensembl"/>
        </authorList>
    </citation>
    <scope>IDENTIFICATION</scope>
</reference>
<proteinExistence type="predicted"/>
<evidence type="ECO:0000256" key="1">
    <source>
        <dbReference type="SAM" id="MobiDB-lite"/>
    </source>
</evidence>
<organism evidence="2">
    <name type="scientific">Stegastes partitus</name>
    <name type="common">bicolor damselfish</name>
    <dbReference type="NCBI Taxonomy" id="144197"/>
    <lineage>
        <taxon>Eukaryota</taxon>
        <taxon>Metazoa</taxon>
        <taxon>Chordata</taxon>
        <taxon>Craniata</taxon>
        <taxon>Vertebrata</taxon>
        <taxon>Euteleostomi</taxon>
        <taxon>Actinopterygii</taxon>
        <taxon>Neopterygii</taxon>
        <taxon>Teleostei</taxon>
        <taxon>Neoteleostei</taxon>
        <taxon>Acanthomorphata</taxon>
        <taxon>Ovalentaria</taxon>
        <taxon>Pomacentridae</taxon>
        <taxon>Stegastes</taxon>
    </lineage>
</organism>
<dbReference type="RefSeq" id="XP_008280949.1">
    <property type="nucleotide sequence ID" value="XM_008282727.1"/>
</dbReference>
<dbReference type="Proteomes" id="UP000694891">
    <property type="component" value="Unplaced"/>
</dbReference>
<dbReference type="AlphaFoldDB" id="A0A3B5AKM2"/>
<dbReference type="PANTHER" id="PTHR13333">
    <property type="entry name" value="M-AAA PROTEASE-INTERACTING PROTEIN 1, MITOCHONDRIAL"/>
    <property type="match status" value="1"/>
</dbReference>